<feature type="compositionally biased region" description="Polar residues" evidence="1">
    <location>
        <begin position="17"/>
        <end position="33"/>
    </location>
</feature>
<evidence type="ECO:0000313" key="3">
    <source>
        <dbReference type="WBParaSite" id="PSAMB.scaffold8207size6494.g31108.t1"/>
    </source>
</evidence>
<proteinExistence type="predicted"/>
<keyword evidence="2" id="KW-1185">Reference proteome</keyword>
<protein>
    <submittedName>
        <fullName evidence="3">Uncharacterized protein</fullName>
    </submittedName>
</protein>
<reference evidence="3" key="1">
    <citation type="submission" date="2022-11" db="UniProtKB">
        <authorList>
            <consortium name="WormBaseParasite"/>
        </authorList>
    </citation>
    <scope>IDENTIFICATION</scope>
</reference>
<name>A0A914XK60_9BILA</name>
<accession>A0A914XK60</accession>
<dbReference type="AlphaFoldDB" id="A0A914XK60"/>
<sequence>MRDDDWRRKGLPHRVTQGGTRPLSRNNCQTTRQAPPETDGTARAAPTAVVSCPVGRTFRRRARRAPPAPTRTRRARDLMTNRRPTDQCQQPPPTHRRRLSYSRQKSHRRLPPSSHSLPHGNRPCSGATSRP</sequence>
<feature type="compositionally biased region" description="Basic and acidic residues" evidence="1">
    <location>
        <begin position="75"/>
        <end position="85"/>
    </location>
</feature>
<evidence type="ECO:0000313" key="2">
    <source>
        <dbReference type="Proteomes" id="UP000887566"/>
    </source>
</evidence>
<feature type="compositionally biased region" description="Basic residues" evidence="1">
    <location>
        <begin position="94"/>
        <end position="110"/>
    </location>
</feature>
<evidence type="ECO:0000256" key="1">
    <source>
        <dbReference type="SAM" id="MobiDB-lite"/>
    </source>
</evidence>
<organism evidence="2 3">
    <name type="scientific">Plectus sambesii</name>
    <dbReference type="NCBI Taxonomy" id="2011161"/>
    <lineage>
        <taxon>Eukaryota</taxon>
        <taxon>Metazoa</taxon>
        <taxon>Ecdysozoa</taxon>
        <taxon>Nematoda</taxon>
        <taxon>Chromadorea</taxon>
        <taxon>Plectida</taxon>
        <taxon>Plectina</taxon>
        <taxon>Plectoidea</taxon>
        <taxon>Plectidae</taxon>
        <taxon>Plectus</taxon>
    </lineage>
</organism>
<feature type="region of interest" description="Disordered" evidence="1">
    <location>
        <begin position="1"/>
        <end position="131"/>
    </location>
</feature>
<dbReference type="WBParaSite" id="PSAMB.scaffold8207size6494.g31108.t1">
    <property type="protein sequence ID" value="PSAMB.scaffold8207size6494.g31108.t1"/>
    <property type="gene ID" value="PSAMB.scaffold8207size6494.g31108"/>
</dbReference>
<dbReference type="Proteomes" id="UP000887566">
    <property type="component" value="Unplaced"/>
</dbReference>